<evidence type="ECO:0000256" key="3">
    <source>
        <dbReference type="ARBA" id="ARBA00022448"/>
    </source>
</evidence>
<dbReference type="GO" id="GO:0055085">
    <property type="term" value="P:transmembrane transport"/>
    <property type="evidence" value="ECO:0007669"/>
    <property type="project" value="InterPro"/>
</dbReference>
<keyword evidence="4 5" id="KW-0732">Signal</keyword>
<comment type="caution">
    <text evidence="6">The sequence shown here is derived from an EMBL/GenBank/DDBJ whole genome shotgun (WGS) entry which is preliminary data.</text>
</comment>
<keyword evidence="6" id="KW-0675">Receptor</keyword>
<proteinExistence type="inferred from homology"/>
<dbReference type="AlphaFoldDB" id="A0A7W6RC68"/>
<protein>
    <submittedName>
        <fullName evidence="6">Tripartite ATP-independent transporter DctP family solute receptor</fullName>
    </submittedName>
</protein>
<feature type="signal peptide" evidence="5">
    <location>
        <begin position="1"/>
        <end position="24"/>
    </location>
</feature>
<comment type="similarity">
    <text evidence="2">Belongs to the bacterial solute-binding protein 7 family.</text>
</comment>
<gene>
    <name evidence="6" type="ORF">GGD89_001075</name>
</gene>
<organism evidence="6 7">
    <name type="scientific">Roseospira visakhapatnamensis</name>
    <dbReference type="NCBI Taxonomy" id="390880"/>
    <lineage>
        <taxon>Bacteria</taxon>
        <taxon>Pseudomonadati</taxon>
        <taxon>Pseudomonadota</taxon>
        <taxon>Alphaproteobacteria</taxon>
        <taxon>Rhodospirillales</taxon>
        <taxon>Rhodospirillaceae</taxon>
        <taxon>Roseospira</taxon>
    </lineage>
</organism>
<feature type="chain" id="PRO_5031267991" evidence="5">
    <location>
        <begin position="25"/>
        <end position="327"/>
    </location>
</feature>
<evidence type="ECO:0000256" key="5">
    <source>
        <dbReference type="SAM" id="SignalP"/>
    </source>
</evidence>
<keyword evidence="7" id="KW-1185">Reference proteome</keyword>
<sequence length="327" mass="35188">MRILSRTIATAAIATVGFTASAQAEEIILAHGANAGNPRFDAANLFAELVPGCSNGEMTVNVAPSATMGDDAEMLTSTTAGVIQMTANSQGAMSQVVPEFGMLGLPFLFKDLPTVWRVLDGEMGAQLDDLTQARGMKIVGFWDNGIRHVTHVGQFMETPADLEGMKIRTPPGRVTIDIFEALGANPAPLAWSELPTALRSGAFEGQENPLTNIYTAKLHEITPYITMTGHKYETTPVLAGLGWWNGLSEDQQACVQDAVDQAGWYQRGRSLMDNVQLRDVMTEEGAKFMDVDRAAFQEATASVYDKYEAEYGDFVADLRAAAAAAAQ</sequence>
<evidence type="ECO:0000256" key="4">
    <source>
        <dbReference type="ARBA" id="ARBA00022729"/>
    </source>
</evidence>
<dbReference type="EMBL" id="JACIGK010000006">
    <property type="protein sequence ID" value="MBB4265456.1"/>
    <property type="molecule type" value="Genomic_DNA"/>
</dbReference>
<dbReference type="PANTHER" id="PTHR33376:SF4">
    <property type="entry name" value="SIALIC ACID-BINDING PERIPLASMIC PROTEIN SIAP"/>
    <property type="match status" value="1"/>
</dbReference>
<dbReference type="Gene3D" id="3.40.190.170">
    <property type="entry name" value="Bacterial extracellular solute-binding protein, family 7"/>
    <property type="match status" value="1"/>
</dbReference>
<dbReference type="GO" id="GO:0030288">
    <property type="term" value="C:outer membrane-bounded periplasmic space"/>
    <property type="evidence" value="ECO:0007669"/>
    <property type="project" value="InterPro"/>
</dbReference>
<dbReference type="NCBIfam" id="NF037995">
    <property type="entry name" value="TRAP_S1"/>
    <property type="match status" value="1"/>
</dbReference>
<keyword evidence="3" id="KW-0813">Transport</keyword>
<dbReference type="Pfam" id="PF03480">
    <property type="entry name" value="DctP"/>
    <property type="match status" value="1"/>
</dbReference>
<dbReference type="CDD" id="cd13603">
    <property type="entry name" value="PBP2_TRAP_Siap_TeaA_like"/>
    <property type="match status" value="1"/>
</dbReference>
<dbReference type="RefSeq" id="WP_184043079.1">
    <property type="nucleotide sequence ID" value="NZ_JACIGK010000006.1"/>
</dbReference>
<dbReference type="InterPro" id="IPR004682">
    <property type="entry name" value="TRAP_DctP"/>
</dbReference>
<accession>A0A7W6RC68</accession>
<evidence type="ECO:0000256" key="1">
    <source>
        <dbReference type="ARBA" id="ARBA00004196"/>
    </source>
</evidence>
<evidence type="ECO:0000313" key="6">
    <source>
        <dbReference type="EMBL" id="MBB4265456.1"/>
    </source>
</evidence>
<comment type="subcellular location">
    <subcellularLocation>
        <location evidence="1">Cell envelope</location>
    </subcellularLocation>
</comment>
<dbReference type="PIRSF" id="PIRSF006470">
    <property type="entry name" value="DctB"/>
    <property type="match status" value="1"/>
</dbReference>
<dbReference type="InterPro" id="IPR018389">
    <property type="entry name" value="DctP_fam"/>
</dbReference>
<dbReference type="NCBIfam" id="TIGR00787">
    <property type="entry name" value="dctP"/>
    <property type="match status" value="1"/>
</dbReference>
<evidence type="ECO:0000256" key="2">
    <source>
        <dbReference type="ARBA" id="ARBA00009023"/>
    </source>
</evidence>
<name>A0A7W6RC68_9PROT</name>
<dbReference type="InterPro" id="IPR038404">
    <property type="entry name" value="TRAP_DctP_sf"/>
</dbReference>
<evidence type="ECO:0000313" key="7">
    <source>
        <dbReference type="Proteomes" id="UP000554286"/>
    </source>
</evidence>
<dbReference type="Proteomes" id="UP000554286">
    <property type="component" value="Unassembled WGS sequence"/>
</dbReference>
<reference evidence="6 7" key="1">
    <citation type="submission" date="2020-08" db="EMBL/GenBank/DDBJ databases">
        <title>Genome sequencing of Purple Non-Sulfur Bacteria from various extreme environments.</title>
        <authorList>
            <person name="Mayer M."/>
        </authorList>
    </citation>
    <scope>NUCLEOTIDE SEQUENCE [LARGE SCALE GENOMIC DNA]</scope>
    <source>
        <strain evidence="6 7">JA131</strain>
    </source>
</reference>
<dbReference type="PANTHER" id="PTHR33376">
    <property type="match status" value="1"/>
</dbReference>